<dbReference type="AlphaFoldDB" id="A0A9Q4AZI9"/>
<proteinExistence type="predicted"/>
<reference evidence="1" key="1">
    <citation type="submission" date="2020-06" db="EMBL/GenBank/DDBJ databases">
        <title>Insight into the genomes of haloalkaliphilic bacilli from Kenyan soda lakes.</title>
        <authorList>
            <person name="Mwirichia R."/>
            <person name="Villamizar G.C."/>
            <person name="Poehlein A."/>
            <person name="Mugweru J."/>
            <person name="Kipnyargis A."/>
            <person name="Kiplimo D."/>
            <person name="Orwa P."/>
            <person name="Daniel R."/>
        </authorList>
    </citation>
    <scope>NUCLEOTIDE SEQUENCE</scope>
    <source>
        <strain evidence="1">B1096_S55</strain>
    </source>
</reference>
<comment type="caution">
    <text evidence="1">The sequence shown here is derived from an EMBL/GenBank/DDBJ whole genome shotgun (WGS) entry which is preliminary data.</text>
</comment>
<evidence type="ECO:0000313" key="2">
    <source>
        <dbReference type="Proteomes" id="UP001057753"/>
    </source>
</evidence>
<name>A0A9Q4AZI9_SALAG</name>
<protein>
    <submittedName>
        <fullName evidence="1">Sporulation protein YtxC</fullName>
    </submittedName>
</protein>
<gene>
    <name evidence="1" type="ORF">HXA33_03320</name>
</gene>
<accession>A0A9Q4AZI9</accession>
<dbReference type="Pfam" id="PF08812">
    <property type="entry name" value="YtxC"/>
    <property type="match status" value="1"/>
</dbReference>
<keyword evidence="2" id="KW-1185">Reference proteome</keyword>
<dbReference type="InterPro" id="IPR014199">
    <property type="entry name" value="Spore_YtxC"/>
</dbReference>
<organism evidence="1 2">
    <name type="scientific">Salipaludibacillus agaradhaerens</name>
    <name type="common">Bacillus agaradhaerens</name>
    <dbReference type="NCBI Taxonomy" id="76935"/>
    <lineage>
        <taxon>Bacteria</taxon>
        <taxon>Bacillati</taxon>
        <taxon>Bacillota</taxon>
        <taxon>Bacilli</taxon>
        <taxon>Bacillales</taxon>
        <taxon>Bacillaceae</taxon>
    </lineage>
</organism>
<dbReference type="EMBL" id="JABXYM010000001">
    <property type="protein sequence ID" value="MCR6095564.1"/>
    <property type="molecule type" value="Genomic_DNA"/>
</dbReference>
<sequence length="297" mass="35101">MLVIEFKDSHIGEAFYHQLKQSLAVTKRSNDDLIHIHFKEKETLTTLSIEGLNSLRRDEQQAIISVLTNVTITHFFPKWLKEFLKDMFYYEDEQEIQAIIQTAKSLFFPSGGKEDRNFTIAFLQWQQDIFQKLAPFVENNISFSFDSFLFFRLKPSREKLLSLAEIAIDEYKLELEYQLMLDRCRDFLKRQSPRVHTVYVFLKNGIEFYDSDMEKISVQQIYEWLETGTPFEKNLPVNERMIGPLVSMAPKKIIIDSAYCDDDLYHTLKNIFEERLFTSSMTFVQKQPSVKRSSFLS</sequence>
<dbReference type="RefSeq" id="WP_257820328.1">
    <property type="nucleotide sequence ID" value="NZ_JABXYM010000001.1"/>
</dbReference>
<evidence type="ECO:0000313" key="1">
    <source>
        <dbReference type="EMBL" id="MCR6095564.1"/>
    </source>
</evidence>
<dbReference type="Proteomes" id="UP001057753">
    <property type="component" value="Unassembled WGS sequence"/>
</dbReference>